<gene>
    <name evidence="9" type="ORF">CLV54_3353</name>
</gene>
<keyword evidence="3" id="KW-1003">Cell membrane</keyword>
<keyword evidence="5 7" id="KW-1133">Transmembrane helix</keyword>
<evidence type="ECO:0000256" key="3">
    <source>
        <dbReference type="ARBA" id="ARBA00022475"/>
    </source>
</evidence>
<organism evidence="9 10">
    <name type="scientific">Compostimonas suwonensis</name>
    <dbReference type="NCBI Taxonomy" id="1048394"/>
    <lineage>
        <taxon>Bacteria</taxon>
        <taxon>Bacillati</taxon>
        <taxon>Actinomycetota</taxon>
        <taxon>Actinomycetes</taxon>
        <taxon>Micrococcales</taxon>
        <taxon>Microbacteriaceae</taxon>
        <taxon>Compostimonas</taxon>
    </lineage>
</organism>
<name>A0A2M9BBA2_9MICO</name>
<comment type="caution">
    <text evidence="9">The sequence shown here is derived from an EMBL/GenBank/DDBJ whole genome shotgun (WGS) entry which is preliminary data.</text>
</comment>
<dbReference type="Proteomes" id="UP000230161">
    <property type="component" value="Unassembled WGS sequence"/>
</dbReference>
<evidence type="ECO:0000256" key="1">
    <source>
        <dbReference type="ARBA" id="ARBA00004651"/>
    </source>
</evidence>
<feature type="transmembrane region" description="Helical" evidence="7">
    <location>
        <begin position="109"/>
        <end position="131"/>
    </location>
</feature>
<proteinExistence type="inferred from homology"/>
<dbReference type="CDD" id="cd06261">
    <property type="entry name" value="TM_PBP2"/>
    <property type="match status" value="1"/>
</dbReference>
<feature type="transmembrane region" description="Helical" evidence="7">
    <location>
        <begin position="12"/>
        <end position="36"/>
    </location>
</feature>
<dbReference type="PROSITE" id="PS50928">
    <property type="entry name" value="ABC_TM1"/>
    <property type="match status" value="1"/>
</dbReference>
<comment type="subcellular location">
    <subcellularLocation>
        <location evidence="1 7">Cell membrane</location>
        <topology evidence="1 7">Multi-pass membrane protein</topology>
    </subcellularLocation>
</comment>
<protein>
    <submittedName>
        <fullName evidence="9">Multiple sugar transport system permease protein/sorbitol/mannitol transport system permease protein</fullName>
    </submittedName>
</protein>
<sequence length="278" mass="30275">MTARARISLAIVRTIAILILLAMTLLPIVWVISTAFKSNSDILVFPPQVIPLNPTLDNFVHFFTDASTLRFFGNSIIATAVSTVLTVLLAVPAAYALNVHRFPRDVGRHIGLGFLLLRFLPAFAVVVPLFVMLRQFGLIDTVFALILVYTAFHLPIAIWMITPSIAQLPTEIREAASVDGAGPLRALWFVTVPLVRPAVATAAAFCSILSWNEFFFALIFTNQNARTYPILISSFVTDSGPEWGSIAVAALMAIIPIVIICVFLQRNLVSGLTAGAVR</sequence>
<dbReference type="OrthoDB" id="9794684at2"/>
<accession>A0A2M9BBA2</accession>
<feature type="transmembrane region" description="Helical" evidence="7">
    <location>
        <begin position="143"/>
        <end position="166"/>
    </location>
</feature>
<evidence type="ECO:0000313" key="10">
    <source>
        <dbReference type="Proteomes" id="UP000230161"/>
    </source>
</evidence>
<feature type="transmembrane region" description="Helical" evidence="7">
    <location>
        <begin position="243"/>
        <end position="264"/>
    </location>
</feature>
<dbReference type="InterPro" id="IPR035906">
    <property type="entry name" value="MetI-like_sf"/>
</dbReference>
<evidence type="ECO:0000256" key="6">
    <source>
        <dbReference type="ARBA" id="ARBA00023136"/>
    </source>
</evidence>
<comment type="similarity">
    <text evidence="7">Belongs to the binding-protein-dependent transport system permease family.</text>
</comment>
<dbReference type="Pfam" id="PF00528">
    <property type="entry name" value="BPD_transp_1"/>
    <property type="match status" value="1"/>
</dbReference>
<evidence type="ECO:0000256" key="7">
    <source>
        <dbReference type="RuleBase" id="RU363032"/>
    </source>
</evidence>
<feature type="transmembrane region" description="Helical" evidence="7">
    <location>
        <begin position="187"/>
        <end position="211"/>
    </location>
</feature>
<feature type="domain" description="ABC transmembrane type-1" evidence="8">
    <location>
        <begin position="72"/>
        <end position="264"/>
    </location>
</feature>
<evidence type="ECO:0000256" key="2">
    <source>
        <dbReference type="ARBA" id="ARBA00022448"/>
    </source>
</evidence>
<keyword evidence="6 7" id="KW-0472">Membrane</keyword>
<dbReference type="PANTHER" id="PTHR32243">
    <property type="entry name" value="MALTOSE TRANSPORT SYSTEM PERMEASE-RELATED"/>
    <property type="match status" value="1"/>
</dbReference>
<dbReference type="SUPFAM" id="SSF161098">
    <property type="entry name" value="MetI-like"/>
    <property type="match status" value="1"/>
</dbReference>
<keyword evidence="2 7" id="KW-0813">Transport</keyword>
<dbReference type="AlphaFoldDB" id="A0A2M9BBA2"/>
<evidence type="ECO:0000313" key="9">
    <source>
        <dbReference type="EMBL" id="PJJ55216.1"/>
    </source>
</evidence>
<dbReference type="RefSeq" id="WP_100346108.1">
    <property type="nucleotide sequence ID" value="NZ_PGFB01000007.1"/>
</dbReference>
<dbReference type="EMBL" id="PGFB01000007">
    <property type="protein sequence ID" value="PJJ55216.1"/>
    <property type="molecule type" value="Genomic_DNA"/>
</dbReference>
<evidence type="ECO:0000256" key="5">
    <source>
        <dbReference type="ARBA" id="ARBA00022989"/>
    </source>
</evidence>
<evidence type="ECO:0000259" key="8">
    <source>
        <dbReference type="PROSITE" id="PS50928"/>
    </source>
</evidence>
<reference evidence="9 10" key="1">
    <citation type="submission" date="2017-11" db="EMBL/GenBank/DDBJ databases">
        <title>Genomic Encyclopedia of Archaeal and Bacterial Type Strains, Phase II (KMG-II): From Individual Species to Whole Genera.</title>
        <authorList>
            <person name="Goeker M."/>
        </authorList>
    </citation>
    <scope>NUCLEOTIDE SEQUENCE [LARGE SCALE GENOMIC DNA]</scope>
    <source>
        <strain evidence="9 10">DSM 25625</strain>
    </source>
</reference>
<dbReference type="InterPro" id="IPR000515">
    <property type="entry name" value="MetI-like"/>
</dbReference>
<keyword evidence="4 7" id="KW-0812">Transmembrane</keyword>
<dbReference type="GO" id="GO:0055085">
    <property type="term" value="P:transmembrane transport"/>
    <property type="evidence" value="ECO:0007669"/>
    <property type="project" value="InterPro"/>
</dbReference>
<feature type="transmembrane region" description="Helical" evidence="7">
    <location>
        <begin position="76"/>
        <end position="97"/>
    </location>
</feature>
<dbReference type="PANTHER" id="PTHR32243:SF52">
    <property type="entry name" value="ABC TRANSPORTER PERMEASE PROTEIN"/>
    <property type="match status" value="1"/>
</dbReference>
<evidence type="ECO:0000256" key="4">
    <source>
        <dbReference type="ARBA" id="ARBA00022692"/>
    </source>
</evidence>
<dbReference type="Gene3D" id="1.10.3720.10">
    <property type="entry name" value="MetI-like"/>
    <property type="match status" value="1"/>
</dbReference>
<dbReference type="GO" id="GO:0005886">
    <property type="term" value="C:plasma membrane"/>
    <property type="evidence" value="ECO:0007669"/>
    <property type="project" value="UniProtKB-SubCell"/>
</dbReference>
<dbReference type="InterPro" id="IPR050901">
    <property type="entry name" value="BP-dep_ABC_trans_perm"/>
</dbReference>
<keyword evidence="10" id="KW-1185">Reference proteome</keyword>
<keyword evidence="9" id="KW-0762">Sugar transport</keyword>